<dbReference type="RefSeq" id="WP_386043371.1">
    <property type="nucleotide sequence ID" value="NZ_JBHUIO010000002.1"/>
</dbReference>
<evidence type="ECO:0000256" key="1">
    <source>
        <dbReference type="ARBA" id="ARBA00004635"/>
    </source>
</evidence>
<feature type="domain" description="Spore germination GerAC-like C-terminal" evidence="8">
    <location>
        <begin position="219"/>
        <end position="372"/>
    </location>
</feature>
<evidence type="ECO:0000259" key="8">
    <source>
        <dbReference type="Pfam" id="PF05504"/>
    </source>
</evidence>
<organism evidence="10 11">
    <name type="scientific">Tumebacillus lipolyticus</name>
    <dbReference type="NCBI Taxonomy" id="1280370"/>
    <lineage>
        <taxon>Bacteria</taxon>
        <taxon>Bacillati</taxon>
        <taxon>Bacillota</taxon>
        <taxon>Bacilli</taxon>
        <taxon>Bacillales</taxon>
        <taxon>Alicyclobacillaceae</taxon>
        <taxon>Tumebacillus</taxon>
    </lineage>
</organism>
<evidence type="ECO:0000313" key="11">
    <source>
        <dbReference type="Proteomes" id="UP001597343"/>
    </source>
</evidence>
<dbReference type="InterPro" id="IPR038501">
    <property type="entry name" value="Spore_GerAC_C_sf"/>
</dbReference>
<keyword evidence="5" id="KW-0472">Membrane</keyword>
<reference evidence="11" key="1">
    <citation type="journal article" date="2019" name="Int. J. Syst. Evol. Microbiol.">
        <title>The Global Catalogue of Microorganisms (GCM) 10K type strain sequencing project: providing services to taxonomists for standard genome sequencing and annotation.</title>
        <authorList>
            <consortium name="The Broad Institute Genomics Platform"/>
            <consortium name="The Broad Institute Genome Sequencing Center for Infectious Disease"/>
            <person name="Wu L."/>
            <person name="Ma J."/>
        </authorList>
    </citation>
    <scope>NUCLEOTIDE SEQUENCE [LARGE SCALE GENOMIC DNA]</scope>
    <source>
        <strain evidence="11">CGMCC 1.13574</strain>
    </source>
</reference>
<dbReference type="InterPro" id="IPR008844">
    <property type="entry name" value="Spore_GerAC-like"/>
</dbReference>
<dbReference type="Pfam" id="PF05504">
    <property type="entry name" value="Spore_GerAC"/>
    <property type="match status" value="1"/>
</dbReference>
<evidence type="ECO:0000256" key="5">
    <source>
        <dbReference type="ARBA" id="ARBA00023136"/>
    </source>
</evidence>
<comment type="subcellular location">
    <subcellularLocation>
        <location evidence="1">Membrane</location>
        <topology evidence="1">Lipid-anchor</topology>
    </subcellularLocation>
</comment>
<protein>
    <submittedName>
        <fullName evidence="10">Ger(X)C family spore germination protein</fullName>
    </submittedName>
</protein>
<keyword evidence="11" id="KW-1185">Reference proteome</keyword>
<comment type="similarity">
    <text evidence="2">Belongs to the GerABKC lipoprotein family.</text>
</comment>
<dbReference type="NCBIfam" id="TIGR02887">
    <property type="entry name" value="spore_ger_x_C"/>
    <property type="match status" value="1"/>
</dbReference>
<evidence type="ECO:0000256" key="6">
    <source>
        <dbReference type="ARBA" id="ARBA00023139"/>
    </source>
</evidence>
<feature type="domain" description="Spore germination protein N-terminal" evidence="9">
    <location>
        <begin position="25"/>
        <end position="200"/>
    </location>
</feature>
<dbReference type="PANTHER" id="PTHR35789:SF1">
    <property type="entry name" value="SPORE GERMINATION PROTEIN B3"/>
    <property type="match status" value="1"/>
</dbReference>
<dbReference type="EMBL" id="JBHUIO010000002">
    <property type="protein sequence ID" value="MFD2168553.1"/>
    <property type="molecule type" value="Genomic_DNA"/>
</dbReference>
<dbReference type="Pfam" id="PF25198">
    <property type="entry name" value="Spore_GerAC_N"/>
    <property type="match status" value="1"/>
</dbReference>
<evidence type="ECO:0000256" key="3">
    <source>
        <dbReference type="ARBA" id="ARBA00022544"/>
    </source>
</evidence>
<dbReference type="PANTHER" id="PTHR35789">
    <property type="entry name" value="SPORE GERMINATION PROTEIN B3"/>
    <property type="match status" value="1"/>
</dbReference>
<sequence length="386" mass="44522">MRRSYLLILALLLAALPLSGCWSFKTLEHMAYIHALGVDYRDGQYTIYAQIANFTNIAKTDVGGQQNENVPVWVGKASGKSFNVAIFNLYDTLQRRLYWSHLSTLVFTESAAKKGIEEIRDLFQRFGEFRPTFWVFTTNIRLEKLFTAAAAVDPSPVYSKLGDPIDMNKQSSFPALPKRMHEFVALFREESHTLVIPSLKVDKKSWFDQKKYFEEIVFDGYSVMHRGKWMGMLSSEEARGLLWLNRNLVRSPLSIRLSENSVSSVVVKKPTIKIIPIFEQDQVRFSLHLKLNGHFTQLKGISEEDEIRKKVRETIQAQVLRTYRAGLKIDADVLNLSDTVYRKHSKDWKRLSKNGKLPLDENSLAEIKVEIKFIHYGKKVHMDAKQ</sequence>
<evidence type="ECO:0000256" key="7">
    <source>
        <dbReference type="ARBA" id="ARBA00023288"/>
    </source>
</evidence>
<dbReference type="Proteomes" id="UP001597343">
    <property type="component" value="Unassembled WGS sequence"/>
</dbReference>
<keyword evidence="7" id="KW-0449">Lipoprotein</keyword>
<proteinExistence type="inferred from homology"/>
<name>A0ABW4ZSY5_9BACL</name>
<keyword evidence="6" id="KW-0564">Palmitate</keyword>
<keyword evidence="4" id="KW-0732">Signal</keyword>
<dbReference type="InterPro" id="IPR046953">
    <property type="entry name" value="Spore_GerAC-like_C"/>
</dbReference>
<gene>
    <name evidence="10" type="ORF">ACFSOY_00790</name>
</gene>
<evidence type="ECO:0000256" key="2">
    <source>
        <dbReference type="ARBA" id="ARBA00007886"/>
    </source>
</evidence>
<evidence type="ECO:0000313" key="10">
    <source>
        <dbReference type="EMBL" id="MFD2168553.1"/>
    </source>
</evidence>
<dbReference type="InterPro" id="IPR057336">
    <property type="entry name" value="GerAC_N"/>
</dbReference>
<accession>A0ABW4ZSY5</accession>
<evidence type="ECO:0000259" key="9">
    <source>
        <dbReference type="Pfam" id="PF25198"/>
    </source>
</evidence>
<comment type="caution">
    <text evidence="10">The sequence shown here is derived from an EMBL/GenBank/DDBJ whole genome shotgun (WGS) entry which is preliminary data.</text>
</comment>
<evidence type="ECO:0000256" key="4">
    <source>
        <dbReference type="ARBA" id="ARBA00022729"/>
    </source>
</evidence>
<keyword evidence="3" id="KW-0309">Germination</keyword>
<dbReference type="Gene3D" id="3.30.300.210">
    <property type="entry name" value="Nutrient germinant receptor protein C, domain 3"/>
    <property type="match status" value="1"/>
</dbReference>